<evidence type="ECO:0000313" key="2">
    <source>
        <dbReference type="Proteomes" id="UP001424741"/>
    </source>
</evidence>
<organism evidence="1 2">
    <name type="scientific">Rubritalea halochordaticola</name>
    <dbReference type="NCBI Taxonomy" id="714537"/>
    <lineage>
        <taxon>Bacteria</taxon>
        <taxon>Pseudomonadati</taxon>
        <taxon>Verrucomicrobiota</taxon>
        <taxon>Verrucomicrobiia</taxon>
        <taxon>Verrucomicrobiales</taxon>
        <taxon>Rubritaleaceae</taxon>
        <taxon>Rubritalea</taxon>
    </lineage>
</organism>
<name>A0ABP9V6A6_9BACT</name>
<comment type="caution">
    <text evidence="1">The sequence shown here is derived from an EMBL/GenBank/DDBJ whole genome shotgun (WGS) entry which is preliminary data.</text>
</comment>
<dbReference type="Proteomes" id="UP001424741">
    <property type="component" value="Unassembled WGS sequence"/>
</dbReference>
<sequence>MTNQQAEESCCKNLLTDQQTEEIIRSVSEYTKDRGTLSIPFAPKLKNEIGDHVEVVGGTERDNQTNMK</sequence>
<accession>A0ABP9V6A6</accession>
<keyword evidence="2" id="KW-1185">Reference proteome</keyword>
<protein>
    <submittedName>
        <fullName evidence="1">Uncharacterized protein</fullName>
    </submittedName>
</protein>
<proteinExistence type="predicted"/>
<evidence type="ECO:0000313" key="1">
    <source>
        <dbReference type="EMBL" id="GAA5497525.1"/>
    </source>
</evidence>
<reference evidence="1 2" key="1">
    <citation type="submission" date="2024-02" db="EMBL/GenBank/DDBJ databases">
        <title>Rubritalea halochordaticola NBRC 107102.</title>
        <authorList>
            <person name="Ichikawa N."/>
            <person name="Katano-Makiyama Y."/>
            <person name="Hidaka K."/>
        </authorList>
    </citation>
    <scope>NUCLEOTIDE SEQUENCE [LARGE SCALE GENOMIC DNA]</scope>
    <source>
        <strain evidence="1 2">NBRC 107102</strain>
    </source>
</reference>
<gene>
    <name evidence="1" type="ORF">Rhal01_03721</name>
</gene>
<dbReference type="EMBL" id="BAABRL010000016">
    <property type="protein sequence ID" value="GAA5497525.1"/>
    <property type="molecule type" value="Genomic_DNA"/>
</dbReference>